<organism evidence="2 3">
    <name type="scientific">Rhodococcus gannanensis</name>
    <dbReference type="NCBI Taxonomy" id="1960308"/>
    <lineage>
        <taxon>Bacteria</taxon>
        <taxon>Bacillati</taxon>
        <taxon>Actinomycetota</taxon>
        <taxon>Actinomycetes</taxon>
        <taxon>Mycobacteriales</taxon>
        <taxon>Nocardiaceae</taxon>
        <taxon>Rhodococcus</taxon>
    </lineage>
</organism>
<dbReference type="Proteomes" id="UP001597286">
    <property type="component" value="Unassembled WGS sequence"/>
</dbReference>
<dbReference type="EMBL" id="JBHUFB010000020">
    <property type="protein sequence ID" value="MFD1814972.1"/>
    <property type="molecule type" value="Genomic_DNA"/>
</dbReference>
<reference evidence="3" key="1">
    <citation type="journal article" date="2019" name="Int. J. Syst. Evol. Microbiol.">
        <title>The Global Catalogue of Microorganisms (GCM) 10K type strain sequencing project: providing services to taxonomists for standard genome sequencing and annotation.</title>
        <authorList>
            <consortium name="The Broad Institute Genomics Platform"/>
            <consortium name="The Broad Institute Genome Sequencing Center for Infectious Disease"/>
            <person name="Wu L."/>
            <person name="Ma J."/>
        </authorList>
    </citation>
    <scope>NUCLEOTIDE SEQUENCE [LARGE SCALE GENOMIC DNA]</scope>
    <source>
        <strain evidence="3">DT72</strain>
    </source>
</reference>
<keyword evidence="1" id="KW-0472">Membrane</keyword>
<evidence type="ECO:0000313" key="2">
    <source>
        <dbReference type="EMBL" id="MFD1814972.1"/>
    </source>
</evidence>
<evidence type="ECO:0000313" key="3">
    <source>
        <dbReference type="Proteomes" id="UP001597286"/>
    </source>
</evidence>
<evidence type="ECO:0000256" key="1">
    <source>
        <dbReference type="SAM" id="Phobius"/>
    </source>
</evidence>
<name>A0ABW4P8W6_9NOCA</name>
<evidence type="ECO:0008006" key="4">
    <source>
        <dbReference type="Google" id="ProtNLM"/>
    </source>
</evidence>
<comment type="caution">
    <text evidence="2">The sequence shown here is derived from an EMBL/GenBank/DDBJ whole genome shotgun (WGS) entry which is preliminary data.</text>
</comment>
<feature type="transmembrane region" description="Helical" evidence="1">
    <location>
        <begin position="59"/>
        <end position="82"/>
    </location>
</feature>
<accession>A0ABW4P8W6</accession>
<proteinExistence type="predicted"/>
<keyword evidence="1" id="KW-1133">Transmembrane helix</keyword>
<keyword evidence="3" id="KW-1185">Reference proteome</keyword>
<sequence length="467" mass="49461">MADSGTDDGASAPLSTDERAELLRLRAEVDELRAQRAPAPDAAPQPQTVGRSGHPTLRWIAAGVLLVLVAVFAMAGVTARFARSQILDTDRYVQTVTPLASEPALQTALASTITDEIMTRVDVEQLTADALGALTEVAPRVPSTVVGLAPVIAGQARSFVNEAATKLVSSEQFQTMWIEANRQAHEELVAVATGSESGSVAIDERGQVSISLAAIIETVKTDLVDRGFQFVDKIPDVNATFVIFESADLVKAQRLVNWLDKASAILPWVTLLFALLAIWMAPRGGRRRAVCLVGVALAFAMALLAVATSIGRTLYLDAIPPDVLENAAAGVLFDTIVQPLRTTLRAVFVVGVLIAVVGYLTGSSSSATAIRGAYGRTMDRLRSPATDREPRAVEKYAATFRIPLRIAIVGIAIATLVFWRYPSGTVVIVTILVAVLALLAVEVLARPALAAKKPAPAPVPKEPTPSA</sequence>
<keyword evidence="1" id="KW-0812">Transmembrane</keyword>
<feature type="transmembrane region" description="Helical" evidence="1">
    <location>
        <begin position="402"/>
        <end position="419"/>
    </location>
</feature>
<feature type="transmembrane region" description="Helical" evidence="1">
    <location>
        <begin position="289"/>
        <end position="310"/>
    </location>
</feature>
<feature type="transmembrane region" description="Helical" evidence="1">
    <location>
        <begin position="265"/>
        <end position="282"/>
    </location>
</feature>
<feature type="transmembrane region" description="Helical" evidence="1">
    <location>
        <begin position="425"/>
        <end position="445"/>
    </location>
</feature>
<protein>
    <recommendedName>
        <fullName evidence="4">Integral membrane protein</fullName>
    </recommendedName>
</protein>
<dbReference type="RefSeq" id="WP_378487424.1">
    <property type="nucleotide sequence ID" value="NZ_JBHUFB010000020.1"/>
</dbReference>
<gene>
    <name evidence="2" type="ORF">ACFSJG_22370</name>
</gene>
<feature type="transmembrane region" description="Helical" evidence="1">
    <location>
        <begin position="342"/>
        <end position="361"/>
    </location>
</feature>